<feature type="region of interest" description="Disordered" evidence="1">
    <location>
        <begin position="1"/>
        <end position="20"/>
    </location>
</feature>
<dbReference type="RefSeq" id="WP_191209228.1">
    <property type="nucleotide sequence ID" value="NZ_BAABKL010000036.1"/>
</dbReference>
<gene>
    <name evidence="2" type="ORF">IF129_10140</name>
</gene>
<evidence type="ECO:0000313" key="2">
    <source>
        <dbReference type="EMBL" id="MBD3931914.1"/>
    </source>
</evidence>
<protein>
    <submittedName>
        <fullName evidence="2">Uncharacterized protein</fullName>
    </submittedName>
</protein>
<name>A0A927EXM7_9ACTN</name>
<evidence type="ECO:0000256" key="1">
    <source>
        <dbReference type="SAM" id="MobiDB-lite"/>
    </source>
</evidence>
<dbReference type="EMBL" id="JACXYU010000004">
    <property type="protein sequence ID" value="MBD3931914.1"/>
    <property type="molecule type" value="Genomic_DNA"/>
</dbReference>
<accession>A0A927EXM7</accession>
<proteinExistence type="predicted"/>
<evidence type="ECO:0000313" key="3">
    <source>
        <dbReference type="Proteomes" id="UP000632289"/>
    </source>
</evidence>
<organism evidence="2 3">
    <name type="scientific">Streptomyces chumphonensis</name>
    <dbReference type="NCBI Taxonomy" id="1214925"/>
    <lineage>
        <taxon>Bacteria</taxon>
        <taxon>Bacillati</taxon>
        <taxon>Actinomycetota</taxon>
        <taxon>Actinomycetes</taxon>
        <taxon>Kitasatosporales</taxon>
        <taxon>Streptomycetaceae</taxon>
        <taxon>Streptomyces</taxon>
    </lineage>
</organism>
<sequence>MKCDSPRPVAAPDPTDFPPARALRRCCRCPELTQDGTPVGTVEADAHPPEQLYACPACLRPGERRQAQ</sequence>
<comment type="caution">
    <text evidence="2">The sequence shown here is derived from an EMBL/GenBank/DDBJ whole genome shotgun (WGS) entry which is preliminary data.</text>
</comment>
<dbReference type="Proteomes" id="UP000632289">
    <property type="component" value="Unassembled WGS sequence"/>
</dbReference>
<reference evidence="2" key="1">
    <citation type="submission" date="2020-09" db="EMBL/GenBank/DDBJ databases">
        <title>Secondary metabolite and genome analysis of marine Streptomyces chumphonensis KK1-2T.</title>
        <authorList>
            <person name="Phongsopitanun W."/>
            <person name="Kanchanasin P."/>
            <person name="Pittayakhajonwut P."/>
            <person name="Suwanborirux K."/>
            <person name="Tanasupawat S."/>
        </authorList>
    </citation>
    <scope>NUCLEOTIDE SEQUENCE</scope>
    <source>
        <strain evidence="2">KK1-2</strain>
    </source>
</reference>
<keyword evidence="3" id="KW-1185">Reference proteome</keyword>
<dbReference type="AlphaFoldDB" id="A0A927EXM7"/>